<evidence type="ECO:0000256" key="1">
    <source>
        <dbReference type="SAM" id="MobiDB-lite"/>
    </source>
</evidence>
<keyword evidence="2" id="KW-0812">Transmembrane</keyword>
<feature type="region of interest" description="Disordered" evidence="1">
    <location>
        <begin position="59"/>
        <end position="157"/>
    </location>
</feature>
<sequence>MTEALSFAEREQRKRTIISYAVAIGLYALLFGAGLLFDFLRPPIMDLSNKTLIVNIQGPVVNDTGKGSPVEKKDTVATERPAPPPSPAPKPQAQTAAKTAPATPSPAPQAEAVPVPVTPAVQQPVEPWTPGERGPGSRVSSSESSVLSPGEGQVPWGTGQAIKIMKAEKGNTVETTLGGSSETVGQSLYVPIYLGMPLPSSVSADLFNAIPDEIIPPHTVITSADARKRAFLNYYVKNGNEYVLKNPAPLDVREKLWEMLEDAGYNAELADYKAGRSLSPVVIGFSITKDRQLRGVELLQSSGDPDIDAAVLYGFKRASFWNKSGDTIQGRFVYRF</sequence>
<keyword evidence="2" id="KW-1133">Transmembrane helix</keyword>
<organism evidence="3">
    <name type="scientific">uncultured spirochete</name>
    <dbReference type="NCBI Taxonomy" id="156406"/>
    <lineage>
        <taxon>Bacteria</taxon>
        <taxon>Pseudomonadati</taxon>
        <taxon>Spirochaetota</taxon>
        <taxon>Spirochaetia</taxon>
        <taxon>Spirochaetales</taxon>
        <taxon>environmental samples</taxon>
    </lineage>
</organism>
<feature type="compositionally biased region" description="Low complexity" evidence="1">
    <location>
        <begin position="91"/>
        <end position="152"/>
    </location>
</feature>
<evidence type="ECO:0000256" key="2">
    <source>
        <dbReference type="SAM" id="Phobius"/>
    </source>
</evidence>
<gene>
    <name evidence="3" type="ORF">SPIROBIBN47_220001</name>
</gene>
<evidence type="ECO:0008006" key="4">
    <source>
        <dbReference type="Google" id="ProtNLM"/>
    </source>
</evidence>
<reference evidence="3" key="1">
    <citation type="submission" date="2017-02" db="EMBL/GenBank/DDBJ databases">
        <authorList>
            <person name="Regsiter A."/>
            <person name="William W."/>
        </authorList>
    </citation>
    <scope>NUCLEOTIDE SEQUENCE</scope>
    <source>
        <strain evidence="3">Bib</strain>
    </source>
</reference>
<proteinExistence type="predicted"/>
<protein>
    <recommendedName>
        <fullName evidence="4">TonB C-terminal domain-containing protein</fullName>
    </recommendedName>
</protein>
<accession>A0A3P3XI11</accession>
<dbReference type="AlphaFoldDB" id="A0A3P3XI11"/>
<dbReference type="EMBL" id="FWDM01000015">
    <property type="protein sequence ID" value="SLM12156.1"/>
    <property type="molecule type" value="Genomic_DNA"/>
</dbReference>
<name>A0A3P3XI11_9SPIR</name>
<keyword evidence="2" id="KW-0472">Membrane</keyword>
<feature type="compositionally biased region" description="Pro residues" evidence="1">
    <location>
        <begin position="81"/>
        <end position="90"/>
    </location>
</feature>
<evidence type="ECO:0000313" key="3">
    <source>
        <dbReference type="EMBL" id="SLM12156.1"/>
    </source>
</evidence>
<feature type="transmembrane region" description="Helical" evidence="2">
    <location>
        <begin position="17"/>
        <end position="40"/>
    </location>
</feature>
<dbReference type="Gene3D" id="3.30.1150.10">
    <property type="match status" value="1"/>
</dbReference>